<dbReference type="PANTHER" id="PTHR13847:SF281">
    <property type="entry name" value="FAD DEPENDENT OXIDOREDUCTASE DOMAIN-CONTAINING PROTEIN"/>
    <property type="match status" value="1"/>
</dbReference>
<evidence type="ECO:0000313" key="4">
    <source>
        <dbReference type="Proteomes" id="UP000245396"/>
    </source>
</evidence>
<dbReference type="GO" id="GO:0005737">
    <property type="term" value="C:cytoplasm"/>
    <property type="evidence" value="ECO:0007669"/>
    <property type="project" value="TreeGrafter"/>
</dbReference>
<dbReference type="SUPFAM" id="SSF51905">
    <property type="entry name" value="FAD/NAD(P)-binding domain"/>
    <property type="match status" value="1"/>
</dbReference>
<evidence type="ECO:0000256" key="1">
    <source>
        <dbReference type="ARBA" id="ARBA00023002"/>
    </source>
</evidence>
<gene>
    <name evidence="3" type="ORF">C7441_11489</name>
</gene>
<reference evidence="3 4" key="1">
    <citation type="submission" date="2018-05" db="EMBL/GenBank/DDBJ databases">
        <title>Genomic Encyclopedia of Type Strains, Phase IV (KMG-IV): sequencing the most valuable type-strain genomes for metagenomic binning, comparative biology and taxonomic classification.</title>
        <authorList>
            <person name="Goeker M."/>
        </authorList>
    </citation>
    <scope>NUCLEOTIDE SEQUENCE [LARGE SCALE GENOMIC DNA]</scope>
    <source>
        <strain evidence="3 4">DSM 6986</strain>
    </source>
</reference>
<dbReference type="GO" id="GO:0016491">
    <property type="term" value="F:oxidoreductase activity"/>
    <property type="evidence" value="ECO:0007669"/>
    <property type="project" value="UniProtKB-KW"/>
</dbReference>
<organism evidence="3 4">
    <name type="scientific">Pseudaminobacter salicylatoxidans</name>
    <dbReference type="NCBI Taxonomy" id="93369"/>
    <lineage>
        <taxon>Bacteria</taxon>
        <taxon>Pseudomonadati</taxon>
        <taxon>Pseudomonadota</taxon>
        <taxon>Alphaproteobacteria</taxon>
        <taxon>Hyphomicrobiales</taxon>
        <taxon>Phyllobacteriaceae</taxon>
        <taxon>Pseudaminobacter</taxon>
    </lineage>
</organism>
<dbReference type="PRINTS" id="PR00420">
    <property type="entry name" value="RNGMNOXGNASE"/>
</dbReference>
<dbReference type="STRING" id="1192868.GCA_000304395_03516"/>
<evidence type="ECO:0000259" key="2">
    <source>
        <dbReference type="Pfam" id="PF01266"/>
    </source>
</evidence>
<dbReference type="Gene3D" id="3.30.9.10">
    <property type="entry name" value="D-Amino Acid Oxidase, subunit A, domain 2"/>
    <property type="match status" value="1"/>
</dbReference>
<dbReference type="Proteomes" id="UP000245396">
    <property type="component" value="Unassembled WGS sequence"/>
</dbReference>
<dbReference type="PANTHER" id="PTHR13847">
    <property type="entry name" value="SARCOSINE DEHYDROGENASE-RELATED"/>
    <property type="match status" value="1"/>
</dbReference>
<comment type="caution">
    <text evidence="3">The sequence shown here is derived from an EMBL/GenBank/DDBJ whole genome shotgun (WGS) entry which is preliminary data.</text>
</comment>
<protein>
    <submittedName>
        <fullName evidence="3">Gamma-glutamylputrescine oxidase</fullName>
    </submittedName>
</protein>
<dbReference type="AlphaFoldDB" id="A0A316CKP1"/>
<dbReference type="InterPro" id="IPR036188">
    <property type="entry name" value="FAD/NAD-bd_sf"/>
</dbReference>
<dbReference type="Pfam" id="PF01266">
    <property type="entry name" value="DAO"/>
    <property type="match status" value="1"/>
</dbReference>
<accession>A0A316CKP1</accession>
<dbReference type="InterPro" id="IPR006076">
    <property type="entry name" value="FAD-dep_OxRdtase"/>
</dbReference>
<dbReference type="EMBL" id="QGGG01000014">
    <property type="protein sequence ID" value="PWJ79812.1"/>
    <property type="molecule type" value="Genomic_DNA"/>
</dbReference>
<sequence length="449" mass="48246">MSFKPAALFPAFFPTCEPECCMTYQPLISPGHSWYEDTAGARAAFPVLDGDRSADVVIVGGGFTGLSAAAHLAKAGVNVVLIEAQRFGDGASGRNGGQLGTGQRAWAEELEAELGFTRAKLLFDLAEEAKAHLLDFAVSNDIEIDFMPGQLSVVHKKRYVDAYKAHAEIMATRFGYERISFMDAKETAERLGTAVYFGGTRDTGTGHIHPLKLALGTARVAAAAGVQLFEKTPATSVVSNGGKVQVTTPTGTITADKALIAVNAYGGRLEPVSAAHVMPIGSFIGATAPLGADSPVIPGGESVDDSRFVVRYFRKSKEGRLLFGGSETYTVSDPRDMQAAIRKQIVELYPALKDVEITHSWGGYVGITMPRKPFVREVMPNVIFAGGYSGHGVMLSNFVGRLYAETVAGNRDRLKLFEELKVPAFPGGARLRAPLLFLALHWYALRDRI</sequence>
<dbReference type="Gene3D" id="3.50.50.60">
    <property type="entry name" value="FAD/NAD(P)-binding domain"/>
    <property type="match status" value="1"/>
</dbReference>
<keyword evidence="1" id="KW-0560">Oxidoreductase</keyword>
<proteinExistence type="predicted"/>
<feature type="domain" description="FAD dependent oxidoreductase" evidence="2">
    <location>
        <begin position="55"/>
        <end position="405"/>
    </location>
</feature>
<keyword evidence="4" id="KW-1185">Reference proteome</keyword>
<evidence type="ECO:0000313" key="3">
    <source>
        <dbReference type="EMBL" id="PWJ79812.1"/>
    </source>
</evidence>
<name>A0A316CKP1_PSESE</name>